<dbReference type="PANTHER" id="PTHR12526">
    <property type="entry name" value="GLYCOSYLTRANSFERASE"/>
    <property type="match status" value="1"/>
</dbReference>
<feature type="domain" description="Glycosyl transferase family 1" evidence="1">
    <location>
        <begin position="65"/>
        <end position="227"/>
    </location>
</feature>
<sequence length="259" mass="29878">MKLTFRSIVNTFQFHTKRRLKKALKATDILLTATSENQRNFKNVHHKDSIWIPENCITGNIVLNKSKFINNGKFNLIVIGRLDSNKNVGILLEALTHVKHRELLHLDIVGDGMLKEKLQQYAIEHDINNMITWHGQLPRVEAVKVFNSAHLHVITSVSEGNPTTIWEAMSYGVPTMSFDHCGMHDTICDRCGIRIPIAKHYEECVSAVAIEINKLLEHPERFQQLAEGTIECAYHYKWSERERFLNSLYESLLSKKKVY</sequence>
<evidence type="ECO:0000313" key="3">
    <source>
        <dbReference type="Proteomes" id="UP001060260"/>
    </source>
</evidence>
<evidence type="ECO:0000313" key="2">
    <source>
        <dbReference type="EMBL" id="UVQ96377.1"/>
    </source>
</evidence>
<dbReference type="SUPFAM" id="SSF53756">
    <property type="entry name" value="UDP-Glycosyltransferase/glycogen phosphorylase"/>
    <property type="match status" value="1"/>
</dbReference>
<dbReference type="InterPro" id="IPR001296">
    <property type="entry name" value="Glyco_trans_1"/>
</dbReference>
<dbReference type="AlphaFoldDB" id="A0AA95BWG6"/>
<proteinExistence type="predicted"/>
<evidence type="ECO:0000259" key="1">
    <source>
        <dbReference type="Pfam" id="PF00534"/>
    </source>
</evidence>
<gene>
    <name evidence="2" type="ORF">NXW23_19060</name>
</gene>
<reference evidence="2" key="1">
    <citation type="submission" date="2022-08" db="EMBL/GenBank/DDBJ databases">
        <title>Genome Sequencing of Bacteroides fragilis Group Isolates with Nanopore Technology.</title>
        <authorList>
            <person name="Tisza M.J."/>
            <person name="Smith D."/>
            <person name="Dekker J.P."/>
        </authorList>
    </citation>
    <scope>NUCLEOTIDE SEQUENCE</scope>
    <source>
        <strain evidence="2">BFG-474</strain>
    </source>
</reference>
<name>A0AA95BWG6_9BACE</name>
<dbReference type="Pfam" id="PF00534">
    <property type="entry name" value="Glycos_transf_1"/>
    <property type="match status" value="1"/>
</dbReference>
<organism evidence="2 3">
    <name type="scientific">Bacteroides caccae</name>
    <dbReference type="NCBI Taxonomy" id="47678"/>
    <lineage>
        <taxon>Bacteria</taxon>
        <taxon>Pseudomonadati</taxon>
        <taxon>Bacteroidota</taxon>
        <taxon>Bacteroidia</taxon>
        <taxon>Bacteroidales</taxon>
        <taxon>Bacteroidaceae</taxon>
        <taxon>Bacteroides</taxon>
    </lineage>
</organism>
<dbReference type="GO" id="GO:0016757">
    <property type="term" value="F:glycosyltransferase activity"/>
    <property type="evidence" value="ECO:0007669"/>
    <property type="project" value="InterPro"/>
</dbReference>
<protein>
    <submittedName>
        <fullName evidence="2">Glycosyltransferase</fullName>
    </submittedName>
</protein>
<dbReference type="Proteomes" id="UP001060260">
    <property type="component" value="Chromosome"/>
</dbReference>
<accession>A0AA95BWG6</accession>
<dbReference type="Gene3D" id="3.40.50.2000">
    <property type="entry name" value="Glycogen Phosphorylase B"/>
    <property type="match status" value="2"/>
</dbReference>
<dbReference type="CDD" id="cd03801">
    <property type="entry name" value="GT4_PimA-like"/>
    <property type="match status" value="1"/>
</dbReference>
<dbReference type="EMBL" id="CP103166">
    <property type="protein sequence ID" value="UVQ96377.1"/>
    <property type="molecule type" value="Genomic_DNA"/>
</dbReference>